<name>A0A915PCB1_9BILA</name>
<evidence type="ECO:0000313" key="2">
    <source>
        <dbReference type="WBParaSite" id="sdigi.contig106.g4454.t1"/>
    </source>
</evidence>
<reference evidence="2" key="1">
    <citation type="submission" date="2022-11" db="UniProtKB">
        <authorList>
            <consortium name="WormBaseParasite"/>
        </authorList>
    </citation>
    <scope>IDENTIFICATION</scope>
</reference>
<organism evidence="1 2">
    <name type="scientific">Setaria digitata</name>
    <dbReference type="NCBI Taxonomy" id="48799"/>
    <lineage>
        <taxon>Eukaryota</taxon>
        <taxon>Metazoa</taxon>
        <taxon>Ecdysozoa</taxon>
        <taxon>Nematoda</taxon>
        <taxon>Chromadorea</taxon>
        <taxon>Rhabditida</taxon>
        <taxon>Spirurina</taxon>
        <taxon>Spiruromorpha</taxon>
        <taxon>Filarioidea</taxon>
        <taxon>Setariidae</taxon>
        <taxon>Setaria</taxon>
    </lineage>
</organism>
<dbReference type="WBParaSite" id="sdigi.contig106.g4454.t1">
    <property type="protein sequence ID" value="sdigi.contig106.g4454.t1"/>
    <property type="gene ID" value="sdigi.contig106.g4454"/>
</dbReference>
<accession>A0A915PCB1</accession>
<proteinExistence type="predicted"/>
<protein>
    <submittedName>
        <fullName evidence="2">Uncharacterized protein</fullName>
    </submittedName>
</protein>
<dbReference type="Proteomes" id="UP000887581">
    <property type="component" value="Unplaced"/>
</dbReference>
<dbReference type="AlphaFoldDB" id="A0A915PCB1"/>
<evidence type="ECO:0000313" key="1">
    <source>
        <dbReference type="Proteomes" id="UP000887581"/>
    </source>
</evidence>
<sequence length="172" mass="18966">MRLLAHICKLPHVNTYHALHAACPTPRRLLAIQLFDPSAAIRRVDAVHVSPCVSVLLRAYSATVVLVNIDDACRHQQHLTHRLPSPCATDRSSCGERRVAFASIPHPLANISTECVGPRFRHYFYSVTQPGVISSSSSNSRDSLLGLSPFHVATPFNLTIIDLCILRLALTR</sequence>
<keyword evidence="1" id="KW-1185">Reference proteome</keyword>